<accession>A0A0F9ITI5</accession>
<feature type="region of interest" description="Disordered" evidence="1">
    <location>
        <begin position="212"/>
        <end position="232"/>
    </location>
</feature>
<evidence type="ECO:0008006" key="3">
    <source>
        <dbReference type="Google" id="ProtNLM"/>
    </source>
</evidence>
<comment type="caution">
    <text evidence="2">The sequence shown here is derived from an EMBL/GenBank/DDBJ whole genome shotgun (WGS) entry which is preliminary data.</text>
</comment>
<dbReference type="GO" id="GO:0001681">
    <property type="term" value="F:sialate O-acetylesterase activity"/>
    <property type="evidence" value="ECO:0007669"/>
    <property type="project" value="InterPro"/>
</dbReference>
<reference evidence="2" key="1">
    <citation type="journal article" date="2015" name="Nature">
        <title>Complex archaea that bridge the gap between prokaryotes and eukaryotes.</title>
        <authorList>
            <person name="Spang A."/>
            <person name="Saw J.H."/>
            <person name="Jorgensen S.L."/>
            <person name="Zaremba-Niedzwiedzka K."/>
            <person name="Martijn J."/>
            <person name="Lind A.E."/>
            <person name="van Eijk R."/>
            <person name="Schleper C."/>
            <person name="Guy L."/>
            <person name="Ettema T.J."/>
        </authorList>
    </citation>
    <scope>NUCLEOTIDE SEQUENCE</scope>
</reference>
<evidence type="ECO:0000256" key="1">
    <source>
        <dbReference type="SAM" id="MobiDB-lite"/>
    </source>
</evidence>
<proteinExistence type="predicted"/>
<feature type="non-terminal residue" evidence="2">
    <location>
        <position position="1"/>
    </location>
</feature>
<name>A0A0F9ITI5_9ZZZZ</name>
<dbReference type="PANTHER" id="PTHR22901">
    <property type="entry name" value="SIALATE O-ACETYLESTERASE"/>
    <property type="match status" value="1"/>
</dbReference>
<gene>
    <name evidence="2" type="ORF">LCGC14_1616730</name>
</gene>
<dbReference type="GO" id="GO:0005975">
    <property type="term" value="P:carbohydrate metabolic process"/>
    <property type="evidence" value="ECO:0007669"/>
    <property type="project" value="TreeGrafter"/>
</dbReference>
<evidence type="ECO:0000313" key="2">
    <source>
        <dbReference type="EMBL" id="KKM23284.1"/>
    </source>
</evidence>
<dbReference type="InterPro" id="IPR039329">
    <property type="entry name" value="SIAE"/>
</dbReference>
<dbReference type="EMBL" id="LAZR01013154">
    <property type="protein sequence ID" value="KKM23284.1"/>
    <property type="molecule type" value="Genomic_DNA"/>
</dbReference>
<dbReference type="PANTHER" id="PTHR22901:SF0">
    <property type="entry name" value="SIALATE O-ACETYLESTERASE"/>
    <property type="match status" value="1"/>
</dbReference>
<organism evidence="2">
    <name type="scientific">marine sediment metagenome</name>
    <dbReference type="NCBI Taxonomy" id="412755"/>
    <lineage>
        <taxon>unclassified sequences</taxon>
        <taxon>metagenomes</taxon>
        <taxon>ecological metagenomes</taxon>
    </lineage>
</organism>
<dbReference type="AlphaFoldDB" id="A0A0F9ITI5"/>
<dbReference type="SUPFAM" id="SSF52266">
    <property type="entry name" value="SGNH hydrolase"/>
    <property type="match status" value="1"/>
</dbReference>
<dbReference type="Gene3D" id="3.40.50.1110">
    <property type="entry name" value="SGNH hydrolase"/>
    <property type="match status" value="1"/>
</dbReference>
<protein>
    <recommendedName>
        <fullName evidence="3">Sialate O-acetylesterase domain-containing protein</fullName>
    </recommendedName>
</protein>
<dbReference type="InterPro" id="IPR036514">
    <property type="entry name" value="SGNH_hydro_sf"/>
</dbReference>
<sequence length="232" mass="25127">ILGWRQAWGQGDFPFGVVQLPNYTKRAAEPRDATWAVIRESQASILKLPATGLAVTIDVGDEGNIHPRNKQAVGRRLALWALVKVYGKGGVHSGPMYQSMAVEGAGIRIRFKHVGGGLIVKGDGPLTGFAVAGEDRKFAWAEATIERDTVLVASKAVAKPVAVRYAWAANPACNLYNKEALPAAPFRTDLWPVLTQPKPVLDVESTVRQSKPGGIRLDLRPDLKATRQTTTK</sequence>